<accession>A0A2N1JCC8</accession>
<evidence type="ECO:0000259" key="4">
    <source>
        <dbReference type="PROSITE" id="PS50828"/>
    </source>
</evidence>
<gene>
    <name evidence="5" type="ORF">MVES_002206</name>
</gene>
<dbReference type="Gene3D" id="4.10.1000.10">
    <property type="entry name" value="Zinc finger, CCCH-type"/>
    <property type="match status" value="1"/>
</dbReference>
<dbReference type="GO" id="GO:0008270">
    <property type="term" value="F:zinc ion binding"/>
    <property type="evidence" value="ECO:0007669"/>
    <property type="project" value="UniProtKB-KW"/>
</dbReference>
<dbReference type="OrthoDB" id="3247158at2759"/>
<dbReference type="Pfam" id="PF14608">
    <property type="entry name" value="zf-CCCH_2"/>
    <property type="match status" value="2"/>
</dbReference>
<dbReference type="InterPro" id="IPR000571">
    <property type="entry name" value="Znf_CCCH"/>
</dbReference>
<dbReference type="Proteomes" id="UP000232875">
    <property type="component" value="Unassembled WGS sequence"/>
</dbReference>
<keyword evidence="1" id="KW-0862">Zinc</keyword>
<evidence type="ECO:0000256" key="2">
    <source>
        <dbReference type="SAM" id="MobiDB-lite"/>
    </source>
</evidence>
<keyword evidence="1" id="KW-0863">Zinc-finger</keyword>
<organism evidence="5 6">
    <name type="scientific">Malassezia vespertilionis</name>
    <dbReference type="NCBI Taxonomy" id="2020962"/>
    <lineage>
        <taxon>Eukaryota</taxon>
        <taxon>Fungi</taxon>
        <taxon>Dikarya</taxon>
        <taxon>Basidiomycota</taxon>
        <taxon>Ustilaginomycotina</taxon>
        <taxon>Malasseziomycetes</taxon>
        <taxon>Malasseziales</taxon>
        <taxon>Malasseziaceae</taxon>
        <taxon>Malassezia</taxon>
    </lineage>
</organism>
<feature type="domain" description="Smr" evidence="4">
    <location>
        <begin position="389"/>
        <end position="465"/>
    </location>
</feature>
<proteinExistence type="predicted"/>
<dbReference type="EMBL" id="KZ454990">
    <property type="protein sequence ID" value="PKI84193.1"/>
    <property type="molecule type" value="Genomic_DNA"/>
</dbReference>
<dbReference type="PROSITE" id="PS50828">
    <property type="entry name" value="SMR"/>
    <property type="match status" value="1"/>
</dbReference>
<dbReference type="InterPro" id="IPR002625">
    <property type="entry name" value="Smr_dom"/>
</dbReference>
<dbReference type="InterPro" id="IPR036063">
    <property type="entry name" value="Smr_dom_sf"/>
</dbReference>
<dbReference type="SMART" id="SM00356">
    <property type="entry name" value="ZnF_C3H1"/>
    <property type="match status" value="2"/>
</dbReference>
<dbReference type="STRING" id="2020962.A0A2N1JCC8"/>
<evidence type="ECO:0000313" key="5">
    <source>
        <dbReference type="EMBL" id="PKI84193.1"/>
    </source>
</evidence>
<feature type="domain" description="C3H1-type" evidence="3">
    <location>
        <begin position="147"/>
        <end position="173"/>
    </location>
</feature>
<keyword evidence="1" id="KW-0479">Metal-binding</keyword>
<dbReference type="PROSITE" id="PS50103">
    <property type="entry name" value="ZF_C3H1"/>
    <property type="match status" value="2"/>
</dbReference>
<feature type="domain" description="C3H1-type" evidence="3">
    <location>
        <begin position="176"/>
        <end position="197"/>
    </location>
</feature>
<dbReference type="Gene3D" id="3.30.1370.110">
    <property type="match status" value="1"/>
</dbReference>
<sequence length="468" mass="50829">MHGKAAHTPGLNAAAFAFQPRNQADAALSESDDDEFSPFSARASAPQMPMATPPDPLAETQLASSDFTCEEIETLNAAQSETPFDTFCATYLSQHMHEFTTQESLRDAPRKVHEALERHHYDVEATVRSLQAVDVGESTHSAPANAAEGARVCRYFLAGECRRSDCRFSHDLNKALCRFWLREQCLNDPCLFLHDFDAFTALVASMSIKPAPEQPAKVVVPNAERRRLDPSETRWAAAAQQAPRTGRAVQKKTLEKPAPFVPRASARIALRPPTLLPTLSTGTKLAADMGKARAALQQNGKVDEQSWATIEALVRARHRPIREQLLAAAGDLGGWGGSAQASDEPGAQRTRGRWAGANLGLCLGVARQANLGKYAKHALSMDERTEAFLDMHGLHGAQAVQACEHFLLGLESESFRGLAYLGVGVGKHAGANVGKGKVATQVRAFLQEWGYPFTEYDGVLVCDPNTHL</sequence>
<protein>
    <submittedName>
        <fullName evidence="5">Uncharacterized protein</fullName>
    </submittedName>
</protein>
<name>A0A2N1JCC8_9BASI</name>
<evidence type="ECO:0000256" key="1">
    <source>
        <dbReference type="PROSITE-ProRule" id="PRU00723"/>
    </source>
</evidence>
<evidence type="ECO:0000259" key="3">
    <source>
        <dbReference type="PROSITE" id="PS50103"/>
    </source>
</evidence>
<feature type="region of interest" description="Disordered" evidence="2">
    <location>
        <begin position="22"/>
        <end position="59"/>
    </location>
</feature>
<dbReference type="SUPFAM" id="SSF160443">
    <property type="entry name" value="SMR domain-like"/>
    <property type="match status" value="1"/>
</dbReference>
<keyword evidence="6" id="KW-1185">Reference proteome</keyword>
<feature type="zinc finger region" description="C3H1-type" evidence="1">
    <location>
        <begin position="147"/>
        <end position="173"/>
    </location>
</feature>
<feature type="zinc finger region" description="C3H1-type" evidence="1">
    <location>
        <begin position="176"/>
        <end position="197"/>
    </location>
</feature>
<dbReference type="AlphaFoldDB" id="A0A2N1JCC8"/>
<reference evidence="5 6" key="1">
    <citation type="submission" date="2017-10" db="EMBL/GenBank/DDBJ databases">
        <title>A novel species of cold-tolerant Malassezia isolated from bats.</title>
        <authorList>
            <person name="Lorch J.M."/>
            <person name="Palmer J.M."/>
            <person name="Vanderwolf K.J."/>
            <person name="Schmidt K.Z."/>
            <person name="Verant M.L."/>
            <person name="Weller T.J."/>
            <person name="Blehert D.S."/>
        </authorList>
    </citation>
    <scope>NUCLEOTIDE SEQUENCE [LARGE SCALE GENOMIC DNA]</scope>
    <source>
        <strain evidence="5 6">NWHC:44797-103</strain>
    </source>
</reference>
<evidence type="ECO:0000313" key="6">
    <source>
        <dbReference type="Proteomes" id="UP000232875"/>
    </source>
</evidence>